<feature type="transmembrane region" description="Helical" evidence="8">
    <location>
        <begin position="35"/>
        <end position="51"/>
    </location>
</feature>
<comment type="subcellular location">
    <subcellularLocation>
        <location evidence="1">Cell membrane</location>
        <topology evidence="1">Multi-pass membrane protein</topology>
    </subcellularLocation>
</comment>
<evidence type="ECO:0008006" key="11">
    <source>
        <dbReference type="Google" id="ProtNLM"/>
    </source>
</evidence>
<keyword evidence="3" id="KW-0813">Transport</keyword>
<evidence type="ECO:0000256" key="2">
    <source>
        <dbReference type="ARBA" id="ARBA00010145"/>
    </source>
</evidence>
<evidence type="ECO:0000256" key="5">
    <source>
        <dbReference type="ARBA" id="ARBA00022692"/>
    </source>
</evidence>
<evidence type="ECO:0000256" key="8">
    <source>
        <dbReference type="SAM" id="Phobius"/>
    </source>
</evidence>
<dbReference type="InterPro" id="IPR038770">
    <property type="entry name" value="Na+/solute_symporter_sf"/>
</dbReference>
<dbReference type="Pfam" id="PF03547">
    <property type="entry name" value="Mem_trans"/>
    <property type="match status" value="1"/>
</dbReference>
<dbReference type="EMBL" id="BDCO01000003">
    <property type="protein sequence ID" value="GAT35298.1"/>
    <property type="molecule type" value="Genomic_DNA"/>
</dbReference>
<reference evidence="10" key="1">
    <citation type="journal article" date="2017" name="Genome Announc.">
        <title>Draft Genome Sequence of Terrimicrobium sacchariphilum NM-5T, a Facultative Anaerobic Soil Bacterium of the Class Spartobacteria.</title>
        <authorList>
            <person name="Qiu Y.L."/>
            <person name="Tourlousse D.M."/>
            <person name="Matsuura N."/>
            <person name="Ohashi A."/>
            <person name="Sekiguchi Y."/>
        </authorList>
    </citation>
    <scope>NUCLEOTIDE SEQUENCE [LARGE SCALE GENOMIC DNA]</scope>
    <source>
        <strain evidence="10">NM-5</strain>
    </source>
</reference>
<protein>
    <recommendedName>
        <fullName evidence="11">Permease</fullName>
    </recommendedName>
</protein>
<evidence type="ECO:0000313" key="9">
    <source>
        <dbReference type="EMBL" id="GAT35298.1"/>
    </source>
</evidence>
<sequence length="305" mass="32329">MTQVFFSLAAIAFIGALLRQFLPAAEEARQHLNRLVLYAFLPALVFHTVIQSDVDRLFFAIPAAAATGVLACLTLSFAIFHFLPIPGPTKGAMILAAAFGNVTYFGLPVLLGLFPGHPTEAAQTSVLFEVTKSSLNLTLGAMIAIAYGSHEKITFRKTALEALKLPPIWALAAALIWKALHIPCPDFVLSATGIMAASVSGMMILSLGMALRFRIPRRAWLALPVAGVKLAASPLIVAAAAGAVGLTGIFRDMTIMEGAMPSQLLSFVIAGRFKLDDETLAFVIMADTILAFVTLPVVHSLLASG</sequence>
<dbReference type="PANTHER" id="PTHR36838:SF1">
    <property type="entry name" value="SLR1864 PROTEIN"/>
    <property type="match status" value="1"/>
</dbReference>
<dbReference type="InParanoid" id="A0A146GFS6"/>
<dbReference type="Proteomes" id="UP000076023">
    <property type="component" value="Unassembled WGS sequence"/>
</dbReference>
<keyword evidence="5 8" id="KW-0812">Transmembrane</keyword>
<dbReference type="AlphaFoldDB" id="A0A146GFS6"/>
<comment type="similarity">
    <text evidence="2">Belongs to the auxin efflux carrier (TC 2.A.69) family.</text>
</comment>
<dbReference type="RefSeq" id="WP_075081124.1">
    <property type="nucleotide sequence ID" value="NZ_BDCO01000003.1"/>
</dbReference>
<evidence type="ECO:0000256" key="1">
    <source>
        <dbReference type="ARBA" id="ARBA00004651"/>
    </source>
</evidence>
<feature type="transmembrane region" description="Helical" evidence="8">
    <location>
        <begin position="57"/>
        <end position="80"/>
    </location>
</feature>
<feature type="transmembrane region" description="Helical" evidence="8">
    <location>
        <begin position="134"/>
        <end position="150"/>
    </location>
</feature>
<feature type="transmembrane region" description="Helical" evidence="8">
    <location>
        <begin position="220"/>
        <end position="250"/>
    </location>
</feature>
<evidence type="ECO:0000256" key="6">
    <source>
        <dbReference type="ARBA" id="ARBA00022989"/>
    </source>
</evidence>
<organism evidence="9 10">
    <name type="scientific">Terrimicrobium sacchariphilum</name>
    <dbReference type="NCBI Taxonomy" id="690879"/>
    <lineage>
        <taxon>Bacteria</taxon>
        <taxon>Pseudomonadati</taxon>
        <taxon>Verrucomicrobiota</taxon>
        <taxon>Terrimicrobiia</taxon>
        <taxon>Terrimicrobiales</taxon>
        <taxon>Terrimicrobiaceae</taxon>
        <taxon>Terrimicrobium</taxon>
    </lineage>
</organism>
<dbReference type="InterPro" id="IPR004776">
    <property type="entry name" value="Mem_transp_PIN-like"/>
</dbReference>
<dbReference type="GO" id="GO:0055085">
    <property type="term" value="P:transmembrane transport"/>
    <property type="evidence" value="ECO:0007669"/>
    <property type="project" value="InterPro"/>
</dbReference>
<feature type="transmembrane region" description="Helical" evidence="8">
    <location>
        <begin position="6"/>
        <end position="23"/>
    </location>
</feature>
<dbReference type="STRING" id="690879.TSACC_3363"/>
<evidence type="ECO:0000313" key="10">
    <source>
        <dbReference type="Proteomes" id="UP000076023"/>
    </source>
</evidence>
<gene>
    <name evidence="9" type="ORF">TSACC_3363</name>
</gene>
<name>A0A146GFS6_TERSA</name>
<accession>A0A146GFS6</accession>
<feature type="transmembrane region" description="Helical" evidence="8">
    <location>
        <begin position="187"/>
        <end position="208"/>
    </location>
</feature>
<evidence type="ECO:0000256" key="3">
    <source>
        <dbReference type="ARBA" id="ARBA00022448"/>
    </source>
</evidence>
<feature type="transmembrane region" description="Helical" evidence="8">
    <location>
        <begin position="280"/>
        <end position="302"/>
    </location>
</feature>
<dbReference type="GO" id="GO:0005886">
    <property type="term" value="C:plasma membrane"/>
    <property type="evidence" value="ECO:0007669"/>
    <property type="project" value="UniProtKB-SubCell"/>
</dbReference>
<evidence type="ECO:0000256" key="7">
    <source>
        <dbReference type="ARBA" id="ARBA00023136"/>
    </source>
</evidence>
<feature type="transmembrane region" description="Helical" evidence="8">
    <location>
        <begin position="92"/>
        <end position="114"/>
    </location>
</feature>
<keyword evidence="4" id="KW-1003">Cell membrane</keyword>
<keyword evidence="10" id="KW-1185">Reference proteome</keyword>
<comment type="caution">
    <text evidence="9">The sequence shown here is derived from an EMBL/GenBank/DDBJ whole genome shotgun (WGS) entry which is preliminary data.</text>
</comment>
<proteinExistence type="inferred from homology"/>
<dbReference type="PANTHER" id="PTHR36838">
    <property type="entry name" value="AUXIN EFFLUX CARRIER FAMILY PROTEIN"/>
    <property type="match status" value="1"/>
</dbReference>
<dbReference type="Gene3D" id="1.20.1530.20">
    <property type="match status" value="1"/>
</dbReference>
<keyword evidence="6 8" id="KW-1133">Transmembrane helix</keyword>
<evidence type="ECO:0000256" key="4">
    <source>
        <dbReference type="ARBA" id="ARBA00022475"/>
    </source>
</evidence>
<keyword evidence="7 8" id="KW-0472">Membrane</keyword>